<keyword evidence="2" id="KW-0560">Oxidoreductase</keyword>
<gene>
    <name evidence="4" type="primary">dltE</name>
    <name evidence="4" type="ORF">PCC6912_62860</name>
</gene>
<dbReference type="InterPro" id="IPR036291">
    <property type="entry name" value="NAD(P)-bd_dom_sf"/>
</dbReference>
<dbReference type="InterPro" id="IPR002347">
    <property type="entry name" value="SDR_fam"/>
</dbReference>
<evidence type="ECO:0000256" key="1">
    <source>
        <dbReference type="ARBA" id="ARBA00006484"/>
    </source>
</evidence>
<comment type="caution">
    <text evidence="4">The sequence shown here is derived from an EMBL/GenBank/DDBJ whole genome shotgun (WGS) entry which is preliminary data.</text>
</comment>
<accession>A0A3S0ZAR4</accession>
<dbReference type="PRINTS" id="PR00080">
    <property type="entry name" value="SDRFAMILY"/>
</dbReference>
<evidence type="ECO:0000313" key="4">
    <source>
        <dbReference type="EMBL" id="RUR72475.1"/>
    </source>
</evidence>
<protein>
    <submittedName>
        <fullName evidence="4">Short-chain dehydrogenase</fullName>
    </submittedName>
</protein>
<proteinExistence type="inferred from homology"/>
<dbReference type="PRINTS" id="PR00081">
    <property type="entry name" value="GDHRDH"/>
</dbReference>
<evidence type="ECO:0000256" key="3">
    <source>
        <dbReference type="RuleBase" id="RU000363"/>
    </source>
</evidence>
<reference evidence="4 5" key="1">
    <citation type="journal article" date="2019" name="Genome Biol. Evol.">
        <title>Day and night: Metabolic profiles and evolutionary relationships of six axenic non-marine cyanobacteria.</title>
        <authorList>
            <person name="Will S.E."/>
            <person name="Henke P."/>
            <person name="Boedeker C."/>
            <person name="Huang S."/>
            <person name="Brinkmann H."/>
            <person name="Rohde M."/>
            <person name="Jarek M."/>
            <person name="Friedl T."/>
            <person name="Seufert S."/>
            <person name="Schumacher M."/>
            <person name="Overmann J."/>
            <person name="Neumann-Schaal M."/>
            <person name="Petersen J."/>
        </authorList>
    </citation>
    <scope>NUCLEOTIDE SEQUENCE [LARGE SCALE GENOMIC DNA]</scope>
    <source>
        <strain evidence="4 5">PCC 6912</strain>
    </source>
</reference>
<dbReference type="GO" id="GO:0016491">
    <property type="term" value="F:oxidoreductase activity"/>
    <property type="evidence" value="ECO:0007669"/>
    <property type="project" value="UniProtKB-KW"/>
</dbReference>
<dbReference type="RefSeq" id="WP_016872964.1">
    <property type="nucleotide sequence ID" value="NZ_AJLN01000035.1"/>
</dbReference>
<dbReference type="PIRSF" id="PIRSF000126">
    <property type="entry name" value="11-beta-HSD1"/>
    <property type="match status" value="1"/>
</dbReference>
<dbReference type="PANTHER" id="PTHR43086">
    <property type="entry name" value="VERY-LONG-CHAIN 3-OXOOACYL-COA REDUCTASE"/>
    <property type="match status" value="1"/>
</dbReference>
<name>A0A3S0ZAR4_CHLFR</name>
<dbReference type="PANTHER" id="PTHR43086:SF3">
    <property type="entry name" value="NADP-DEPENDENT 3-HYDROXY ACID DEHYDROGENASE YDFG"/>
    <property type="match status" value="1"/>
</dbReference>
<dbReference type="SUPFAM" id="SSF51735">
    <property type="entry name" value="NAD(P)-binding Rossmann-fold domains"/>
    <property type="match status" value="1"/>
</dbReference>
<dbReference type="OrthoDB" id="9808814at2"/>
<comment type="similarity">
    <text evidence="1 3">Belongs to the short-chain dehydrogenases/reductases (SDR) family.</text>
</comment>
<dbReference type="EMBL" id="RSCJ01000048">
    <property type="protein sequence ID" value="RUR72475.1"/>
    <property type="molecule type" value="Genomic_DNA"/>
</dbReference>
<dbReference type="Gene3D" id="3.40.50.720">
    <property type="entry name" value="NAD(P)-binding Rossmann-like Domain"/>
    <property type="match status" value="1"/>
</dbReference>
<evidence type="ECO:0000256" key="2">
    <source>
        <dbReference type="ARBA" id="ARBA00023002"/>
    </source>
</evidence>
<dbReference type="CDD" id="cd05233">
    <property type="entry name" value="SDR_c"/>
    <property type="match status" value="1"/>
</dbReference>
<keyword evidence="5" id="KW-1185">Reference proteome</keyword>
<dbReference type="Proteomes" id="UP000268857">
    <property type="component" value="Unassembled WGS sequence"/>
</dbReference>
<dbReference type="Pfam" id="PF00106">
    <property type="entry name" value="adh_short"/>
    <property type="match status" value="1"/>
</dbReference>
<evidence type="ECO:0000313" key="5">
    <source>
        <dbReference type="Proteomes" id="UP000268857"/>
    </source>
</evidence>
<sequence>MNKTDYLGMGKTALITGASGGIGYELAKLFALDGYNLVLVARSEEKLKKIAKEFTEKSNIKVEIIVKDLSVPTTPTEIFTELQQAGIKVDVLVNNAGFGSYGFFHETDLKSELELLQVNVVSLTHLTKLFLKDMVQQGYGKVLNVSSGAAFQPGPLMAVYYATKAYVLSFSEAIANELEGTGVTVTALCPGPTESSFQQRAAMEQSKLFTSQKSMDAETVAKIGYRGLMSNKTVVIPGWKNKLLAEAVRFTPRKMVVKITRSMNSK</sequence>
<dbReference type="AlphaFoldDB" id="A0A3S0ZAR4"/>
<organism evidence="4 5">
    <name type="scientific">Chlorogloeopsis fritschii PCC 6912</name>
    <dbReference type="NCBI Taxonomy" id="211165"/>
    <lineage>
        <taxon>Bacteria</taxon>
        <taxon>Bacillati</taxon>
        <taxon>Cyanobacteriota</taxon>
        <taxon>Cyanophyceae</taxon>
        <taxon>Nostocales</taxon>
        <taxon>Chlorogloeopsidaceae</taxon>
        <taxon>Chlorogloeopsis</taxon>
    </lineage>
</organism>
<dbReference type="STRING" id="211165.GCA_000317285_00389"/>